<evidence type="ECO:0000256" key="9">
    <source>
        <dbReference type="ARBA" id="ARBA00022989"/>
    </source>
</evidence>
<evidence type="ECO:0000256" key="13">
    <source>
        <dbReference type="ARBA" id="ARBA00023239"/>
    </source>
</evidence>
<dbReference type="InterPro" id="IPR016024">
    <property type="entry name" value="ARM-type_fold"/>
</dbReference>
<evidence type="ECO:0000256" key="16">
    <source>
        <dbReference type="ARBA" id="ARBA00040991"/>
    </source>
</evidence>
<gene>
    <name evidence="19" type="ORF">Cylst_6530</name>
</gene>
<keyword evidence="10" id="KW-0443">Lipid metabolism</keyword>
<dbReference type="Gene3D" id="1.25.10.10">
    <property type="entry name" value="Leucine-rich Repeat Variant"/>
    <property type="match status" value="3"/>
</dbReference>
<dbReference type="KEGG" id="csg:Cylst_6530"/>
<accession>K9X876</accession>
<dbReference type="InterPro" id="IPR052374">
    <property type="entry name" value="SERAC1"/>
</dbReference>
<dbReference type="GO" id="GO:0008654">
    <property type="term" value="P:phospholipid biosynthetic process"/>
    <property type="evidence" value="ECO:0007669"/>
    <property type="project" value="UniProtKB-KW"/>
</dbReference>
<dbReference type="InterPro" id="IPR027417">
    <property type="entry name" value="P-loop_NTPase"/>
</dbReference>
<dbReference type="InterPro" id="IPR011989">
    <property type="entry name" value="ARM-like"/>
</dbReference>
<evidence type="ECO:0000256" key="17">
    <source>
        <dbReference type="ARBA" id="ARBA00041701"/>
    </source>
</evidence>
<dbReference type="InterPro" id="IPR021133">
    <property type="entry name" value="HEAT_type_2"/>
</dbReference>
<geneLocation type="plasmid" evidence="19 20">
    <name>pCYLST.01</name>
</geneLocation>
<evidence type="ECO:0000256" key="3">
    <source>
        <dbReference type="ARBA" id="ARBA00009299"/>
    </source>
</evidence>
<keyword evidence="9" id="KW-1133">Transmembrane helix</keyword>
<keyword evidence="20" id="KW-1185">Reference proteome</keyword>
<comment type="subcellular location">
    <subcellularLocation>
        <location evidence="2">Endoplasmic reticulum</location>
    </subcellularLocation>
    <subcellularLocation>
        <location evidence="1">Membrane</location>
        <topology evidence="1">Single-pass membrane protein</topology>
    </subcellularLocation>
</comment>
<keyword evidence="5" id="KW-0042">Antenna complex</keyword>
<dbReference type="GO" id="GO:0030089">
    <property type="term" value="C:phycobilisome"/>
    <property type="evidence" value="ECO:0007669"/>
    <property type="project" value="UniProtKB-KW"/>
</dbReference>
<dbReference type="Gene3D" id="3.40.50.1820">
    <property type="entry name" value="alpha/beta hydrolase"/>
    <property type="match status" value="1"/>
</dbReference>
<dbReference type="HOGENOM" id="CLU_257093_0_0_3"/>
<evidence type="ECO:0000256" key="14">
    <source>
        <dbReference type="ARBA" id="ARBA00023264"/>
    </source>
</evidence>
<evidence type="ECO:0000259" key="18">
    <source>
        <dbReference type="SMART" id="SM00382"/>
    </source>
</evidence>
<evidence type="ECO:0000256" key="8">
    <source>
        <dbReference type="ARBA" id="ARBA00022824"/>
    </source>
</evidence>
<evidence type="ECO:0000256" key="12">
    <source>
        <dbReference type="ARBA" id="ARBA00023209"/>
    </source>
</evidence>
<keyword evidence="11" id="KW-0472">Membrane</keyword>
<feature type="domain" description="AAA+ ATPase" evidence="18">
    <location>
        <begin position="72"/>
        <end position="214"/>
    </location>
</feature>
<organism evidence="19 20">
    <name type="scientific">Cylindrospermum stagnale PCC 7417</name>
    <dbReference type="NCBI Taxonomy" id="56107"/>
    <lineage>
        <taxon>Bacteria</taxon>
        <taxon>Bacillati</taxon>
        <taxon>Cyanobacteriota</taxon>
        <taxon>Cyanophyceae</taxon>
        <taxon>Nostocales</taxon>
        <taxon>Nostocaceae</taxon>
        <taxon>Cylindrospermum</taxon>
    </lineage>
</organism>
<dbReference type="SUPFAM" id="SSF52540">
    <property type="entry name" value="P-loop containing nucleoside triphosphate hydrolases"/>
    <property type="match status" value="1"/>
</dbReference>
<comment type="similarity">
    <text evidence="15">Belongs to the SERAC1 family.</text>
</comment>
<dbReference type="GO" id="GO:0016829">
    <property type="term" value="F:lyase activity"/>
    <property type="evidence" value="ECO:0007669"/>
    <property type="project" value="UniProtKB-KW"/>
</dbReference>
<evidence type="ECO:0000313" key="20">
    <source>
        <dbReference type="Proteomes" id="UP000010475"/>
    </source>
</evidence>
<dbReference type="Pfam" id="PF05729">
    <property type="entry name" value="NACHT"/>
    <property type="match status" value="1"/>
</dbReference>
<dbReference type="InterPro" id="IPR003593">
    <property type="entry name" value="AAA+_ATPase"/>
</dbReference>
<dbReference type="SUPFAM" id="SSF48371">
    <property type="entry name" value="ARM repeat"/>
    <property type="match status" value="2"/>
</dbReference>
<dbReference type="PANTHER" id="PTHR48182:SF2">
    <property type="entry name" value="PROTEIN SERAC1"/>
    <property type="match status" value="1"/>
</dbReference>
<dbReference type="RefSeq" id="WP_015328354.1">
    <property type="nucleotide sequence ID" value="NC_020050.1"/>
</dbReference>
<dbReference type="PATRIC" id="fig|56107.3.peg.7004"/>
<dbReference type="SMART" id="SM00567">
    <property type="entry name" value="EZ_HEAT"/>
    <property type="match status" value="10"/>
</dbReference>
<proteinExistence type="inferred from homology"/>
<evidence type="ECO:0000256" key="5">
    <source>
        <dbReference type="ARBA" id="ARBA00022549"/>
    </source>
</evidence>
<dbReference type="EMBL" id="CP003643">
    <property type="protein sequence ID" value="AFZ28309.1"/>
    <property type="molecule type" value="Genomic_DNA"/>
</dbReference>
<protein>
    <recommendedName>
        <fullName evidence="16">Protein SERAC1</fullName>
    </recommendedName>
    <alternativeName>
        <fullName evidence="17">Serine active site-containing protein 1</fullName>
    </alternativeName>
</protein>
<sequence>MIAPNEFQRYLQSILDASRKDTQQEVRDRYIPTLAELPLQVQTYTSSKPDSQESQDKKREQFAVLEGLRNHSPEHVLLVGKPGSGKSTSLRRLLWEESRCCVEAIEQGKSEIPAIPILLELRGLSGSVLVAIQKKLEWWLDLDEKILRYLLRDRRLLVILDGLNELPNDKAWQEVDEFRQLCADLKVPLILSTREMGSGSNLRIPKKLEMLPLTEPQMWEFVQKRLSETGGELWRQIKGRLRELTQTPLLLKLLCDVFEQNGEIPTNRGDLFRKEFARRYEEFKPERLRNVSEDSRRSMFDLLSYLAFTMVQGDPHTDPCKPSASWVTIPKIQAEKILATFLAGDNTPDVAVTQKAKEWLEDLVEWHLLQVASNPAHLEFHHQLFQEYYAAEWLVRQLTELNDEELKYYLNHLKWTEPLAMGMTFVESEAVAVQVVKRALEVDLYLGARLAGEARLSLQEATVNVLLQKNFSTSLTIWLLEQTQSQRALPFLLDVLKNGNSDTRWRATRALGNFENVTVWIPLIELLKDDDSSVRYKAAESLGKLGNVETTSYLCPLLDDENWLVRSIVVDVLGQLEGRATIDCLKNALKHEDSTVRNKAAEYLGQRATQEVIALLNEEFNRGNIDTKRDILQLLGETKSAAVLPILIHALSDEDWIIRSEAVSQIGLLGIWLDSDLFDDAITAFINILKNDSETSVRSSAAMYLGVIGDSRVVPVLIEALYQDDQVVRSSAAYGLMRLQDQSAIKDLTESLKDTEDNVREAVIRTLRSLNAVNALPALRRLLQCKAVNIRREVIFTLGFLGDSKDIPNLYKALQDKEFSVSVYAAHSLSQLNNRKGIPILEDALKTGNKDARKLAISGLQNFKGKVGLSSILTTAFMDDEYSIRKASIDFLEHFKESQEVVSQLKIALSNQNEDICRNAMDAAKTLGNAEVLSDLRRLAETITVVERPLEAIAAIQSRCQFYNYDIAGLPPPRRVKNLLHNKLDNIIQELKNVSEEPKRVINTENYFEKGTHTHTHNYANDSVIRKASMFGRKPSANSQPNEDSKMTGLIKILGCDNPSRRGDVVFVHGLAGHAWNTWHWQNPEDKDYKKDNFWLTWLGNDLVDVGIWTFGYSAARLRANGSAMPLFDQASNFLDDLENFGIGERPVVFVTHSMGGLLVKKMLNTATNFSRNKSKEAVLKYTQGIIFLSTPHLGSDVAQWVKSLAGFLTTVNVEELKAHAPQLRELDEWYRQNVDELRIQTKVYYETQPTCGVLIVNESSANPGIKDVKPIAVEADHDSIAKPKPGDSKVYLGVKKFIEEYLPPSQKSLPPAANLSHLPQQMNDINQTIQAEYAATSGQGDAIVDVTNNHYHNNENPQ</sequence>
<keyword evidence="7" id="KW-0605">Phycobilisome</keyword>
<dbReference type="Gene3D" id="3.40.50.300">
    <property type="entry name" value="P-loop containing nucleotide triphosphate hydrolases"/>
    <property type="match status" value="1"/>
</dbReference>
<evidence type="ECO:0000256" key="11">
    <source>
        <dbReference type="ARBA" id="ARBA00023136"/>
    </source>
</evidence>
<dbReference type="InterPro" id="IPR007111">
    <property type="entry name" value="NACHT_NTPase"/>
</dbReference>
<keyword evidence="19" id="KW-0614">Plasmid</keyword>
<keyword evidence="13" id="KW-0456">Lyase</keyword>
<reference evidence="19 20" key="1">
    <citation type="submission" date="2012-06" db="EMBL/GenBank/DDBJ databases">
        <title>Noncontiguous Finished plasmid 1 of genome of Cylindrospermum stagnale PCC 7417.</title>
        <authorList>
            <consortium name="US DOE Joint Genome Institute"/>
            <person name="Gugger M."/>
            <person name="Coursin T."/>
            <person name="Rippka R."/>
            <person name="Tandeau De Marsac N."/>
            <person name="Huntemann M."/>
            <person name="Wei C.-L."/>
            <person name="Han J."/>
            <person name="Detter J.C."/>
            <person name="Han C."/>
            <person name="Tapia R."/>
            <person name="Davenport K."/>
            <person name="Daligault H."/>
            <person name="Erkkila T."/>
            <person name="Gu W."/>
            <person name="Munk A.C.C."/>
            <person name="Teshima H."/>
            <person name="Xu Y."/>
            <person name="Chain P."/>
            <person name="Chen A."/>
            <person name="Krypides N."/>
            <person name="Mavromatis K."/>
            <person name="Markowitz V."/>
            <person name="Szeto E."/>
            <person name="Ivanova N."/>
            <person name="Mikhailova N."/>
            <person name="Ovchinnikova G."/>
            <person name="Pagani I."/>
            <person name="Pati A."/>
            <person name="Goodwin L."/>
            <person name="Peters L."/>
            <person name="Pitluck S."/>
            <person name="Woyke T."/>
            <person name="Kerfeld C."/>
        </authorList>
    </citation>
    <scope>NUCLEOTIDE SEQUENCE [LARGE SCALE GENOMIC DNA]</scope>
    <source>
        <strain evidence="19 20">PCC 7417</strain>
        <plasmid evidence="20">Plasmid pCYLST.01</plasmid>
    </source>
</reference>
<evidence type="ECO:0000256" key="4">
    <source>
        <dbReference type="ARBA" id="ARBA00022516"/>
    </source>
</evidence>
<keyword evidence="14" id="KW-1208">Phospholipid metabolism</keyword>
<evidence type="ECO:0000256" key="6">
    <source>
        <dbReference type="ARBA" id="ARBA00022692"/>
    </source>
</evidence>
<dbReference type="SUPFAM" id="SSF53474">
    <property type="entry name" value="alpha/beta-Hydrolases"/>
    <property type="match status" value="1"/>
</dbReference>
<dbReference type="Proteomes" id="UP000010475">
    <property type="component" value="Plasmid pCYLST.01"/>
</dbReference>
<keyword evidence="4" id="KW-0444">Lipid biosynthesis</keyword>
<keyword evidence="12" id="KW-0594">Phospholipid biosynthesis</keyword>
<comment type="similarity">
    <text evidence="3">Belongs to the CpcE/RpcE/PecE family.</text>
</comment>
<keyword evidence="8" id="KW-0256">Endoplasmic reticulum</keyword>
<evidence type="ECO:0000256" key="15">
    <source>
        <dbReference type="ARBA" id="ARBA00038024"/>
    </source>
</evidence>
<evidence type="ECO:0000256" key="2">
    <source>
        <dbReference type="ARBA" id="ARBA00004240"/>
    </source>
</evidence>
<dbReference type="PROSITE" id="PS50077">
    <property type="entry name" value="HEAT_REPEAT"/>
    <property type="match status" value="2"/>
</dbReference>
<evidence type="ECO:0000256" key="1">
    <source>
        <dbReference type="ARBA" id="ARBA00004167"/>
    </source>
</evidence>
<dbReference type="SMART" id="SM00382">
    <property type="entry name" value="AAA"/>
    <property type="match status" value="1"/>
</dbReference>
<dbReference type="PANTHER" id="PTHR48182">
    <property type="entry name" value="PROTEIN SERAC1"/>
    <property type="match status" value="1"/>
</dbReference>
<evidence type="ECO:0000256" key="10">
    <source>
        <dbReference type="ARBA" id="ARBA00023098"/>
    </source>
</evidence>
<evidence type="ECO:0000256" key="7">
    <source>
        <dbReference type="ARBA" id="ARBA00022738"/>
    </source>
</evidence>
<dbReference type="InterPro" id="IPR004155">
    <property type="entry name" value="PBS_lyase_HEAT"/>
</dbReference>
<dbReference type="Pfam" id="PF13646">
    <property type="entry name" value="HEAT_2"/>
    <property type="match status" value="3"/>
</dbReference>
<name>K9X876_9NOST</name>
<keyword evidence="6" id="KW-0812">Transmembrane</keyword>
<dbReference type="OrthoDB" id="462757at2"/>
<dbReference type="InterPro" id="IPR029058">
    <property type="entry name" value="AB_hydrolase_fold"/>
</dbReference>
<evidence type="ECO:0000313" key="19">
    <source>
        <dbReference type="EMBL" id="AFZ28309.1"/>
    </source>
</evidence>